<accession>A0ABY6Z181</accession>
<dbReference type="Gene3D" id="1.10.10.10">
    <property type="entry name" value="Winged helix-like DNA-binding domain superfamily/Winged helix DNA-binding domain"/>
    <property type="match status" value="1"/>
</dbReference>
<evidence type="ECO:0000256" key="1">
    <source>
        <dbReference type="ARBA" id="ARBA00023015"/>
    </source>
</evidence>
<dbReference type="SUPFAM" id="SSF54909">
    <property type="entry name" value="Dimeric alpha+beta barrel"/>
    <property type="match status" value="1"/>
</dbReference>
<evidence type="ECO:0000313" key="6">
    <source>
        <dbReference type="Proteomes" id="UP001164803"/>
    </source>
</evidence>
<dbReference type="PRINTS" id="PR00033">
    <property type="entry name" value="HTHASNC"/>
</dbReference>
<dbReference type="RefSeq" id="WP_268044004.1">
    <property type="nucleotide sequence ID" value="NZ_CP104064.1"/>
</dbReference>
<dbReference type="InterPro" id="IPR000485">
    <property type="entry name" value="AsnC-type_HTH_dom"/>
</dbReference>
<dbReference type="PROSITE" id="PS00519">
    <property type="entry name" value="HTH_ASNC_1"/>
    <property type="match status" value="1"/>
</dbReference>
<evidence type="ECO:0000256" key="2">
    <source>
        <dbReference type="ARBA" id="ARBA00023125"/>
    </source>
</evidence>
<gene>
    <name evidence="5" type="ORF">NZD86_21090</name>
</gene>
<evidence type="ECO:0000259" key="4">
    <source>
        <dbReference type="PROSITE" id="PS50956"/>
    </source>
</evidence>
<dbReference type="SUPFAM" id="SSF46785">
    <property type="entry name" value="Winged helix' DNA-binding domain"/>
    <property type="match status" value="1"/>
</dbReference>
<dbReference type="PROSITE" id="PS50956">
    <property type="entry name" value="HTH_ASNC_2"/>
    <property type="match status" value="1"/>
</dbReference>
<dbReference type="InterPro" id="IPR019887">
    <property type="entry name" value="Tscrpt_reg_AsnC/Lrp_C"/>
</dbReference>
<sequence length="163" mass="18754">MSSSGVEIDKLNLQIIAYLQEDGRRSFREIAELVGVSERTVRLRVAQLKEQGVIQIVGVVNLVKLGLQVVVIAQIAVEEPHLEEMIERLRQIPEIRFVALTSGEYQLMVQAVSDSQHHLIQFLKNKLHTLPHVRKTNVIMELEVYKNEFGFLKHTHLFNQHEV</sequence>
<dbReference type="Pfam" id="PF01037">
    <property type="entry name" value="AsnC_trans_reg"/>
    <property type="match status" value="1"/>
</dbReference>
<protein>
    <submittedName>
        <fullName evidence="5">Lrp/AsnC family transcriptional regulator</fullName>
    </submittedName>
</protein>
<dbReference type="Pfam" id="PF13404">
    <property type="entry name" value="HTH_AsnC-type"/>
    <property type="match status" value="1"/>
</dbReference>
<dbReference type="CDD" id="cd00090">
    <property type="entry name" value="HTH_ARSR"/>
    <property type="match status" value="1"/>
</dbReference>
<evidence type="ECO:0000256" key="3">
    <source>
        <dbReference type="ARBA" id="ARBA00023163"/>
    </source>
</evidence>
<evidence type="ECO:0000313" key="5">
    <source>
        <dbReference type="EMBL" id="WAH36642.1"/>
    </source>
</evidence>
<dbReference type="Gene3D" id="3.30.70.920">
    <property type="match status" value="1"/>
</dbReference>
<feature type="domain" description="HTH asnC-type" evidence="4">
    <location>
        <begin position="8"/>
        <end position="68"/>
    </location>
</feature>
<keyword evidence="1" id="KW-0805">Transcription regulation</keyword>
<dbReference type="InterPro" id="IPR036388">
    <property type="entry name" value="WH-like_DNA-bd_sf"/>
</dbReference>
<dbReference type="Proteomes" id="UP001164803">
    <property type="component" value="Chromosome"/>
</dbReference>
<dbReference type="InterPro" id="IPR019885">
    <property type="entry name" value="Tscrpt_reg_HTH_AsnC-type_CS"/>
</dbReference>
<dbReference type="SMART" id="SM00344">
    <property type="entry name" value="HTH_ASNC"/>
    <property type="match status" value="1"/>
</dbReference>
<dbReference type="EMBL" id="CP104064">
    <property type="protein sequence ID" value="WAH36642.1"/>
    <property type="molecule type" value="Genomic_DNA"/>
</dbReference>
<dbReference type="PANTHER" id="PTHR30154:SF34">
    <property type="entry name" value="TRANSCRIPTIONAL REGULATOR AZLB"/>
    <property type="match status" value="1"/>
</dbReference>
<dbReference type="InterPro" id="IPR011008">
    <property type="entry name" value="Dimeric_a/b-barrel"/>
</dbReference>
<dbReference type="InterPro" id="IPR036390">
    <property type="entry name" value="WH_DNA-bd_sf"/>
</dbReference>
<dbReference type="InterPro" id="IPR011991">
    <property type="entry name" value="ArsR-like_HTH"/>
</dbReference>
<dbReference type="InterPro" id="IPR019888">
    <property type="entry name" value="Tscrpt_reg_AsnC-like"/>
</dbReference>
<organism evidence="5 6">
    <name type="scientific">Alicyclobacillus dauci</name>
    <dbReference type="NCBI Taxonomy" id="1475485"/>
    <lineage>
        <taxon>Bacteria</taxon>
        <taxon>Bacillati</taxon>
        <taxon>Bacillota</taxon>
        <taxon>Bacilli</taxon>
        <taxon>Bacillales</taxon>
        <taxon>Alicyclobacillaceae</taxon>
        <taxon>Alicyclobacillus</taxon>
    </lineage>
</organism>
<reference evidence="5" key="1">
    <citation type="submission" date="2022-08" db="EMBL/GenBank/DDBJ databases">
        <title>Alicyclobacillus dauci DSM2870, complete genome.</title>
        <authorList>
            <person name="Wang Q."/>
            <person name="Cai R."/>
            <person name="Wang Z."/>
        </authorList>
    </citation>
    <scope>NUCLEOTIDE SEQUENCE</scope>
    <source>
        <strain evidence="5">DSM 28700</strain>
    </source>
</reference>
<name>A0ABY6Z181_9BACL</name>
<proteinExistence type="predicted"/>
<dbReference type="PANTHER" id="PTHR30154">
    <property type="entry name" value="LEUCINE-RESPONSIVE REGULATORY PROTEIN"/>
    <property type="match status" value="1"/>
</dbReference>
<keyword evidence="6" id="KW-1185">Reference proteome</keyword>
<keyword evidence="3" id="KW-0804">Transcription</keyword>
<keyword evidence="2" id="KW-0238">DNA-binding</keyword>